<evidence type="ECO:0000256" key="10">
    <source>
        <dbReference type="ARBA" id="ARBA00034899"/>
    </source>
</evidence>
<accession>B4Q6Z9</accession>
<feature type="transmembrane region" description="Helical" evidence="11">
    <location>
        <begin position="141"/>
        <end position="160"/>
    </location>
</feature>
<dbReference type="PANTHER" id="PTHR12869:SF0">
    <property type="entry name" value="BOS COMPLEX SUBUNIT TMEM147"/>
    <property type="match status" value="1"/>
</dbReference>
<dbReference type="GO" id="GO:0005789">
    <property type="term" value="C:endoplasmic reticulum membrane"/>
    <property type="evidence" value="ECO:0007669"/>
    <property type="project" value="UniProtKB-SubCell"/>
</dbReference>
<evidence type="ECO:0000256" key="2">
    <source>
        <dbReference type="ARBA" id="ARBA00004651"/>
    </source>
</evidence>
<dbReference type="HOGENOM" id="CLU_086813_0_0_1"/>
<evidence type="ECO:0000256" key="6">
    <source>
        <dbReference type="ARBA" id="ARBA00022989"/>
    </source>
</evidence>
<keyword evidence="3" id="KW-1003">Cell membrane</keyword>
<dbReference type="InterPro" id="IPR019164">
    <property type="entry name" value="TMEM147"/>
</dbReference>
<evidence type="ECO:0000256" key="11">
    <source>
        <dbReference type="SAM" id="Phobius"/>
    </source>
</evidence>
<comment type="subcellular location">
    <subcellularLocation>
        <location evidence="2">Cell membrane</location>
        <topology evidence="2">Multi-pass membrane protein</topology>
    </subcellularLocation>
    <subcellularLocation>
        <location evidence="1">Endoplasmic reticulum membrane</location>
        <topology evidence="1">Multi-pass membrane protein</topology>
    </subcellularLocation>
</comment>
<evidence type="ECO:0000256" key="3">
    <source>
        <dbReference type="ARBA" id="ARBA00022475"/>
    </source>
</evidence>
<organism evidence="12 13">
    <name type="scientific">Drosophila simulans</name>
    <name type="common">Fruit fly</name>
    <dbReference type="NCBI Taxonomy" id="7240"/>
    <lineage>
        <taxon>Eukaryota</taxon>
        <taxon>Metazoa</taxon>
        <taxon>Ecdysozoa</taxon>
        <taxon>Arthropoda</taxon>
        <taxon>Hexapoda</taxon>
        <taxon>Insecta</taxon>
        <taxon>Pterygota</taxon>
        <taxon>Neoptera</taxon>
        <taxon>Endopterygota</taxon>
        <taxon>Diptera</taxon>
        <taxon>Brachycera</taxon>
        <taxon>Muscomorpha</taxon>
        <taxon>Ephydroidea</taxon>
        <taxon>Drosophilidae</taxon>
        <taxon>Drosophila</taxon>
        <taxon>Sophophora</taxon>
    </lineage>
</organism>
<evidence type="ECO:0000256" key="1">
    <source>
        <dbReference type="ARBA" id="ARBA00004477"/>
    </source>
</evidence>
<keyword evidence="5" id="KW-0256">Endoplasmic reticulum</keyword>
<dbReference type="PANTHER" id="PTHR12869">
    <property type="entry name" value="SMALL SEVEN TRANSMEMBRANE DOMAIN-CONTAINING PROTEIN"/>
    <property type="match status" value="1"/>
</dbReference>
<dbReference type="EMBL" id="CM000361">
    <property type="protein sequence ID" value="EDX05207.1"/>
    <property type="molecule type" value="Genomic_DNA"/>
</dbReference>
<sequence>MTLYHFGNCVALLTPYYFTYKYSGLSEYGAFWKCVQAGGIYIFTQLVKMLVLATFFYSDAPSSSGEFNFFAEILRCSMDIADLLGFALILSRIPGKGHSKLITAGLGWATAECLESNVLLVQHITTATLIWLFTRHDLNKALKPLVSLLLAVTVFKGVWLEGMLHILTIGPWLTVAVKALVAAVIGFCTLHIYSGLAQQIGI</sequence>
<evidence type="ECO:0000313" key="12">
    <source>
        <dbReference type="EMBL" id="EDX05207.1"/>
    </source>
</evidence>
<dbReference type="OrthoDB" id="9993532at2759"/>
<dbReference type="Pfam" id="PF09767">
    <property type="entry name" value="DUF2053"/>
    <property type="match status" value="1"/>
</dbReference>
<evidence type="ECO:0000256" key="9">
    <source>
        <dbReference type="ARBA" id="ARBA00034846"/>
    </source>
</evidence>
<dbReference type="OMA" id="DWRHIIS"/>
<dbReference type="PhylomeDB" id="B4Q6Z9"/>
<evidence type="ECO:0000256" key="8">
    <source>
        <dbReference type="ARBA" id="ARBA00034739"/>
    </source>
</evidence>
<reference evidence="12 13" key="1">
    <citation type="journal article" date="2007" name="Nature">
        <title>Evolution of genes and genomes on the Drosophila phylogeny.</title>
        <authorList>
            <consortium name="Drosophila 12 Genomes Consortium"/>
            <person name="Clark A.G."/>
            <person name="Eisen M.B."/>
            <person name="Smith D.R."/>
            <person name="Bergman C.M."/>
            <person name="Oliver B."/>
            <person name="Markow T.A."/>
            <person name="Kaufman T.C."/>
            <person name="Kellis M."/>
            <person name="Gelbart W."/>
            <person name="Iyer V.N."/>
            <person name="Pollard D.A."/>
            <person name="Sackton T.B."/>
            <person name="Larracuente A.M."/>
            <person name="Singh N.D."/>
            <person name="Abad J.P."/>
            <person name="Abt D.N."/>
            <person name="Adryan B."/>
            <person name="Aguade M."/>
            <person name="Akashi H."/>
            <person name="Anderson W.W."/>
            <person name="Aquadro C.F."/>
            <person name="Ardell D.H."/>
            <person name="Arguello R."/>
            <person name="Artieri C.G."/>
            <person name="Barbash D.A."/>
            <person name="Barker D."/>
            <person name="Barsanti P."/>
            <person name="Batterham P."/>
            <person name="Batzoglou S."/>
            <person name="Begun D."/>
            <person name="Bhutkar A."/>
            <person name="Blanco E."/>
            <person name="Bosak S.A."/>
            <person name="Bradley R.K."/>
            <person name="Brand A.D."/>
            <person name="Brent M.R."/>
            <person name="Brooks A.N."/>
            <person name="Brown R.H."/>
            <person name="Butlin R.K."/>
            <person name="Caggese C."/>
            <person name="Calvi B.R."/>
            <person name="Bernardo de Carvalho A."/>
            <person name="Caspi A."/>
            <person name="Castrezana S."/>
            <person name="Celniker S.E."/>
            <person name="Chang J.L."/>
            <person name="Chapple C."/>
            <person name="Chatterji S."/>
            <person name="Chinwalla A."/>
            <person name="Civetta A."/>
            <person name="Clifton S.W."/>
            <person name="Comeron J.M."/>
            <person name="Costello J.C."/>
            <person name="Coyne J.A."/>
            <person name="Daub J."/>
            <person name="David R.G."/>
            <person name="Delcher A.L."/>
            <person name="Delehaunty K."/>
            <person name="Do C.B."/>
            <person name="Ebling H."/>
            <person name="Edwards K."/>
            <person name="Eickbush T."/>
            <person name="Evans J.D."/>
            <person name="Filipski A."/>
            <person name="Findeiss S."/>
            <person name="Freyhult E."/>
            <person name="Fulton L."/>
            <person name="Fulton R."/>
            <person name="Garcia A.C."/>
            <person name="Gardiner A."/>
            <person name="Garfield D.A."/>
            <person name="Garvin B.E."/>
            <person name="Gibson G."/>
            <person name="Gilbert D."/>
            <person name="Gnerre S."/>
            <person name="Godfrey J."/>
            <person name="Good R."/>
            <person name="Gotea V."/>
            <person name="Gravely B."/>
            <person name="Greenberg A.J."/>
            <person name="Griffiths-Jones S."/>
            <person name="Gross S."/>
            <person name="Guigo R."/>
            <person name="Gustafson E.A."/>
            <person name="Haerty W."/>
            <person name="Hahn M.W."/>
            <person name="Halligan D.L."/>
            <person name="Halpern A.L."/>
            <person name="Halter G.M."/>
            <person name="Han M.V."/>
            <person name="Heger A."/>
            <person name="Hillier L."/>
            <person name="Hinrichs A.S."/>
            <person name="Holmes I."/>
            <person name="Hoskins R.A."/>
            <person name="Hubisz M.J."/>
            <person name="Hultmark D."/>
            <person name="Huntley M.A."/>
            <person name="Jaffe D.B."/>
            <person name="Jagadeeshan S."/>
            <person name="Jeck W.R."/>
            <person name="Johnson J."/>
            <person name="Jones C.D."/>
            <person name="Jordan W.C."/>
            <person name="Karpen G.H."/>
            <person name="Kataoka E."/>
            <person name="Keightley P.D."/>
            <person name="Kheradpour P."/>
            <person name="Kirkness E.F."/>
            <person name="Koerich L.B."/>
            <person name="Kristiansen K."/>
            <person name="Kudrna D."/>
            <person name="Kulathinal R.J."/>
            <person name="Kumar S."/>
            <person name="Kwok R."/>
            <person name="Lander E."/>
            <person name="Langley C.H."/>
            <person name="Lapoint R."/>
            <person name="Lazzaro B.P."/>
            <person name="Lee S.J."/>
            <person name="Levesque L."/>
            <person name="Li R."/>
            <person name="Lin C.F."/>
            <person name="Lin M.F."/>
            <person name="Lindblad-Toh K."/>
            <person name="Llopart A."/>
            <person name="Long M."/>
            <person name="Low L."/>
            <person name="Lozovsky E."/>
            <person name="Lu J."/>
            <person name="Luo M."/>
            <person name="Machado C.A."/>
            <person name="Makalowski W."/>
            <person name="Marzo M."/>
            <person name="Matsuda M."/>
            <person name="Matzkin L."/>
            <person name="McAllister B."/>
            <person name="McBride C.S."/>
            <person name="McKernan B."/>
            <person name="McKernan K."/>
            <person name="Mendez-Lago M."/>
            <person name="Minx P."/>
            <person name="Mollenhauer M.U."/>
            <person name="Montooth K."/>
            <person name="Mount S.M."/>
            <person name="Mu X."/>
            <person name="Myers E."/>
            <person name="Negre B."/>
            <person name="Newfeld S."/>
            <person name="Nielsen R."/>
            <person name="Noor M.A."/>
            <person name="O'Grady P."/>
            <person name="Pachter L."/>
            <person name="Papaceit M."/>
            <person name="Parisi M.J."/>
            <person name="Parisi M."/>
            <person name="Parts L."/>
            <person name="Pedersen J.S."/>
            <person name="Pesole G."/>
            <person name="Phillippy A.M."/>
            <person name="Ponting C.P."/>
            <person name="Pop M."/>
            <person name="Porcelli D."/>
            <person name="Powell J.R."/>
            <person name="Prohaska S."/>
            <person name="Pruitt K."/>
            <person name="Puig M."/>
            <person name="Quesneville H."/>
            <person name="Ram K.R."/>
            <person name="Rand D."/>
            <person name="Rasmussen M.D."/>
            <person name="Reed L.K."/>
            <person name="Reenan R."/>
            <person name="Reily A."/>
            <person name="Remington K.A."/>
            <person name="Rieger T.T."/>
            <person name="Ritchie M.G."/>
            <person name="Robin C."/>
            <person name="Rogers Y.H."/>
            <person name="Rohde C."/>
            <person name="Rozas J."/>
            <person name="Rubenfield M.J."/>
            <person name="Ruiz A."/>
            <person name="Russo S."/>
            <person name="Salzberg S.L."/>
            <person name="Sanchez-Gracia A."/>
            <person name="Saranga D.J."/>
            <person name="Sato H."/>
            <person name="Schaeffer S.W."/>
            <person name="Schatz M.C."/>
            <person name="Schlenke T."/>
            <person name="Schwartz R."/>
            <person name="Segarra C."/>
            <person name="Singh R.S."/>
            <person name="Sirot L."/>
            <person name="Sirota M."/>
            <person name="Sisneros N.B."/>
            <person name="Smith C.D."/>
            <person name="Smith T.F."/>
            <person name="Spieth J."/>
            <person name="Stage D.E."/>
            <person name="Stark A."/>
            <person name="Stephan W."/>
            <person name="Strausberg R.L."/>
            <person name="Strempel S."/>
            <person name="Sturgill D."/>
            <person name="Sutton G."/>
            <person name="Sutton G.G."/>
            <person name="Tao W."/>
            <person name="Teichmann S."/>
            <person name="Tobari Y.N."/>
            <person name="Tomimura Y."/>
            <person name="Tsolas J.M."/>
            <person name="Valente V.L."/>
            <person name="Venter E."/>
            <person name="Venter J.C."/>
            <person name="Vicario S."/>
            <person name="Vieira F.G."/>
            <person name="Vilella A.J."/>
            <person name="Villasante A."/>
            <person name="Walenz B."/>
            <person name="Wang J."/>
            <person name="Wasserman M."/>
            <person name="Watts T."/>
            <person name="Wilson D."/>
            <person name="Wilson R.K."/>
            <person name="Wing R.A."/>
            <person name="Wolfner M.F."/>
            <person name="Wong A."/>
            <person name="Wong G.K."/>
            <person name="Wu C.I."/>
            <person name="Wu G."/>
            <person name="Yamamoto D."/>
            <person name="Yang H.P."/>
            <person name="Yang S.P."/>
            <person name="Yorke J.A."/>
            <person name="Yoshida K."/>
            <person name="Zdobnov E."/>
            <person name="Zhang P."/>
            <person name="Zhang Y."/>
            <person name="Zimin A.V."/>
            <person name="Baldwin J."/>
            <person name="Abdouelleil A."/>
            <person name="Abdulkadir J."/>
            <person name="Abebe A."/>
            <person name="Abera B."/>
            <person name="Abreu J."/>
            <person name="Acer S.C."/>
            <person name="Aftuck L."/>
            <person name="Alexander A."/>
            <person name="An P."/>
            <person name="Anderson E."/>
            <person name="Anderson S."/>
            <person name="Arachi H."/>
            <person name="Azer M."/>
            <person name="Bachantsang P."/>
            <person name="Barry A."/>
            <person name="Bayul T."/>
            <person name="Berlin A."/>
            <person name="Bessette D."/>
            <person name="Bloom T."/>
            <person name="Blye J."/>
            <person name="Boguslavskiy L."/>
            <person name="Bonnet C."/>
            <person name="Boukhgalter B."/>
            <person name="Bourzgui I."/>
            <person name="Brown A."/>
            <person name="Cahill P."/>
            <person name="Channer S."/>
            <person name="Cheshatsang Y."/>
            <person name="Chuda L."/>
            <person name="Citroen M."/>
            <person name="Collymore A."/>
            <person name="Cooke P."/>
            <person name="Costello M."/>
            <person name="D'Aco K."/>
            <person name="Daza R."/>
            <person name="De Haan G."/>
            <person name="DeGray S."/>
            <person name="DeMaso C."/>
            <person name="Dhargay N."/>
            <person name="Dooley K."/>
            <person name="Dooley E."/>
            <person name="Doricent M."/>
            <person name="Dorje P."/>
            <person name="Dorjee K."/>
            <person name="Dupes A."/>
            <person name="Elong R."/>
            <person name="Falk J."/>
            <person name="Farina A."/>
            <person name="Faro S."/>
            <person name="Ferguson D."/>
            <person name="Fisher S."/>
            <person name="Foley C.D."/>
            <person name="Franke A."/>
            <person name="Friedrich D."/>
            <person name="Gadbois L."/>
            <person name="Gearin G."/>
            <person name="Gearin C.R."/>
            <person name="Giannoukos G."/>
            <person name="Goode T."/>
            <person name="Graham J."/>
            <person name="Grandbois E."/>
            <person name="Grewal S."/>
            <person name="Gyaltsen K."/>
            <person name="Hafez N."/>
            <person name="Hagos B."/>
            <person name="Hall J."/>
            <person name="Henson C."/>
            <person name="Hollinger A."/>
            <person name="Honan T."/>
            <person name="Huard M.D."/>
            <person name="Hughes L."/>
            <person name="Hurhula B."/>
            <person name="Husby M.E."/>
            <person name="Kamat A."/>
            <person name="Kanga B."/>
            <person name="Kashin S."/>
            <person name="Khazanovich D."/>
            <person name="Kisner P."/>
            <person name="Lance K."/>
            <person name="Lara M."/>
            <person name="Lee W."/>
            <person name="Lennon N."/>
            <person name="Letendre F."/>
            <person name="LeVine R."/>
            <person name="Lipovsky A."/>
            <person name="Liu X."/>
            <person name="Liu J."/>
            <person name="Liu S."/>
            <person name="Lokyitsang T."/>
            <person name="Lokyitsang Y."/>
            <person name="Lubonja R."/>
            <person name="Lui A."/>
            <person name="MacDonald P."/>
            <person name="Magnisalis V."/>
            <person name="Maru K."/>
            <person name="Matthews C."/>
            <person name="McCusker W."/>
            <person name="McDonough S."/>
            <person name="Mehta T."/>
            <person name="Meldrim J."/>
            <person name="Meneus L."/>
            <person name="Mihai O."/>
            <person name="Mihalev A."/>
            <person name="Mihova T."/>
            <person name="Mittelman R."/>
            <person name="Mlenga V."/>
            <person name="Montmayeur A."/>
            <person name="Mulrain L."/>
            <person name="Navidi A."/>
            <person name="Naylor J."/>
            <person name="Negash T."/>
            <person name="Nguyen T."/>
            <person name="Nguyen N."/>
            <person name="Nicol R."/>
            <person name="Norbu C."/>
            <person name="Norbu N."/>
            <person name="Novod N."/>
            <person name="O'Neill B."/>
            <person name="Osman S."/>
            <person name="Markiewicz E."/>
            <person name="Oyono O.L."/>
            <person name="Patti C."/>
            <person name="Phunkhang P."/>
            <person name="Pierre F."/>
            <person name="Priest M."/>
            <person name="Raghuraman S."/>
            <person name="Rege F."/>
            <person name="Reyes R."/>
            <person name="Rise C."/>
            <person name="Rogov P."/>
            <person name="Ross K."/>
            <person name="Ryan E."/>
            <person name="Settipalli S."/>
            <person name="Shea T."/>
            <person name="Sherpa N."/>
            <person name="Shi L."/>
            <person name="Shih D."/>
            <person name="Sparrow T."/>
            <person name="Spaulding J."/>
            <person name="Stalker J."/>
            <person name="Stange-Thomann N."/>
            <person name="Stavropoulos S."/>
            <person name="Stone C."/>
            <person name="Strader C."/>
            <person name="Tesfaye S."/>
            <person name="Thomson T."/>
            <person name="Thoulutsang Y."/>
            <person name="Thoulutsang D."/>
            <person name="Topham K."/>
            <person name="Topping I."/>
            <person name="Tsamla T."/>
            <person name="Vassiliev H."/>
            <person name="Vo A."/>
            <person name="Wangchuk T."/>
            <person name="Wangdi T."/>
            <person name="Weiand M."/>
            <person name="Wilkinson J."/>
            <person name="Wilson A."/>
            <person name="Yadav S."/>
            <person name="Young G."/>
            <person name="Yu Q."/>
            <person name="Zembek L."/>
            <person name="Zhong D."/>
            <person name="Zimmer A."/>
            <person name="Zwirko Z."/>
            <person name="Jaffe D.B."/>
            <person name="Alvarez P."/>
            <person name="Brockman W."/>
            <person name="Butler J."/>
            <person name="Chin C."/>
            <person name="Gnerre S."/>
            <person name="Grabherr M."/>
            <person name="Kleber M."/>
            <person name="Mauceli E."/>
            <person name="MacCallum I."/>
        </authorList>
    </citation>
    <scope>NUCLEOTIDE SEQUENCE [LARGE SCALE GENOMIC DNA]</scope>
    <source>
        <strain evidence="13">white501</strain>
    </source>
</reference>
<evidence type="ECO:0000256" key="7">
    <source>
        <dbReference type="ARBA" id="ARBA00023136"/>
    </source>
</evidence>
<keyword evidence="6 11" id="KW-1133">Transmembrane helix</keyword>
<keyword evidence="4 11" id="KW-0812">Transmembrane</keyword>
<evidence type="ECO:0000256" key="4">
    <source>
        <dbReference type="ARBA" id="ARBA00022692"/>
    </source>
</evidence>
<protein>
    <recommendedName>
        <fullName evidence="9">BOS complex subunit TMEM147</fullName>
    </recommendedName>
    <alternativeName>
        <fullName evidence="10">Transmembrane protein 147</fullName>
    </alternativeName>
</protein>
<keyword evidence="13" id="KW-1185">Reference proteome</keyword>
<gene>
    <name evidence="12" type="primary">Dsim\GD21922</name>
    <name evidence="12" type="ORF">Dsim_GD21922</name>
</gene>
<proteinExistence type="inferred from homology"/>
<dbReference type="AlphaFoldDB" id="B4Q6Z9"/>
<evidence type="ECO:0000256" key="5">
    <source>
        <dbReference type="ARBA" id="ARBA00022824"/>
    </source>
</evidence>
<keyword evidence="7 11" id="KW-0472">Membrane</keyword>
<feature type="transmembrane region" description="Helical" evidence="11">
    <location>
        <begin position="172"/>
        <end position="193"/>
    </location>
</feature>
<dbReference type="GO" id="GO:0005886">
    <property type="term" value="C:plasma membrane"/>
    <property type="evidence" value="ECO:0007669"/>
    <property type="project" value="UniProtKB-SubCell"/>
</dbReference>
<dbReference type="Proteomes" id="UP000000304">
    <property type="component" value="Chromosome 2L"/>
</dbReference>
<comment type="similarity">
    <text evidence="8">Belongs to the TMEM147 family.</text>
</comment>
<name>B4Q6Z9_DROSI</name>
<evidence type="ECO:0000313" key="13">
    <source>
        <dbReference type="Proteomes" id="UP000000304"/>
    </source>
</evidence>
<dbReference type="STRING" id="7240.B4Q6Z9"/>